<evidence type="ECO:0000313" key="3">
    <source>
        <dbReference type="Proteomes" id="UP001304461"/>
    </source>
</evidence>
<dbReference type="Gene3D" id="3.10.180.10">
    <property type="entry name" value="2,3-Dihydroxybiphenyl 1,2-Dioxygenase, domain 1"/>
    <property type="match status" value="1"/>
</dbReference>
<protein>
    <submittedName>
        <fullName evidence="2">VOC family protein</fullName>
    </submittedName>
</protein>
<sequence>MALQRPATLGGERTETTAMQIAGIDHVVLRCKDLERMERFYTEVLGCAVARRNDALGMIHLRAGNALIDLAAVSGELGRRGGTAPAKDGHNLDHFCLRIEPFDEGALRAHLGRQGIDAGPLHHTYGAEGVGPALYLEDPEGNSIELKGPPPI</sequence>
<feature type="domain" description="VOC" evidence="1">
    <location>
        <begin position="23"/>
        <end position="149"/>
    </location>
</feature>
<name>A0ABU5RVX9_9CYAN</name>
<dbReference type="Pfam" id="PF00903">
    <property type="entry name" value="Glyoxalase"/>
    <property type="match status" value="1"/>
</dbReference>
<organism evidence="2 3">
    <name type="scientific">Cyanobium gracile UHCC 0139</name>
    <dbReference type="NCBI Taxonomy" id="3110308"/>
    <lineage>
        <taxon>Bacteria</taxon>
        <taxon>Bacillati</taxon>
        <taxon>Cyanobacteriota</taxon>
        <taxon>Cyanophyceae</taxon>
        <taxon>Synechococcales</taxon>
        <taxon>Prochlorococcaceae</taxon>
        <taxon>Cyanobium</taxon>
    </lineage>
</organism>
<reference evidence="2 3" key="1">
    <citation type="submission" date="2023-12" db="EMBL/GenBank/DDBJ databases">
        <title>Baltic Sea Cyanobacteria.</title>
        <authorList>
            <person name="Delbaje E."/>
            <person name="Fewer D.P."/>
            <person name="Shishido T.K."/>
        </authorList>
    </citation>
    <scope>NUCLEOTIDE SEQUENCE [LARGE SCALE GENOMIC DNA]</scope>
    <source>
        <strain evidence="2 3">UHCC 0139</strain>
    </source>
</reference>
<comment type="caution">
    <text evidence="2">The sequence shown here is derived from an EMBL/GenBank/DDBJ whole genome shotgun (WGS) entry which is preliminary data.</text>
</comment>
<dbReference type="EMBL" id="JAYGHX010000007">
    <property type="protein sequence ID" value="MEA5391931.1"/>
    <property type="molecule type" value="Genomic_DNA"/>
</dbReference>
<dbReference type="PROSITE" id="PS51819">
    <property type="entry name" value="VOC"/>
    <property type="match status" value="1"/>
</dbReference>
<dbReference type="PANTHER" id="PTHR21366">
    <property type="entry name" value="GLYOXALASE FAMILY PROTEIN"/>
    <property type="match status" value="1"/>
</dbReference>
<dbReference type="InterPro" id="IPR050383">
    <property type="entry name" value="GlyoxalaseI/FosfomycinResist"/>
</dbReference>
<dbReference type="Proteomes" id="UP001304461">
    <property type="component" value="Unassembled WGS sequence"/>
</dbReference>
<dbReference type="InterPro" id="IPR037523">
    <property type="entry name" value="VOC_core"/>
</dbReference>
<accession>A0ABU5RVX9</accession>
<dbReference type="InterPro" id="IPR004360">
    <property type="entry name" value="Glyas_Fos-R_dOase_dom"/>
</dbReference>
<evidence type="ECO:0000259" key="1">
    <source>
        <dbReference type="PROSITE" id="PS51819"/>
    </source>
</evidence>
<dbReference type="SUPFAM" id="SSF54593">
    <property type="entry name" value="Glyoxalase/Bleomycin resistance protein/Dihydroxybiphenyl dioxygenase"/>
    <property type="match status" value="1"/>
</dbReference>
<proteinExistence type="predicted"/>
<dbReference type="InterPro" id="IPR029068">
    <property type="entry name" value="Glyas_Bleomycin-R_OHBP_Dase"/>
</dbReference>
<dbReference type="RefSeq" id="WP_323305911.1">
    <property type="nucleotide sequence ID" value="NZ_JAYGHX010000007.1"/>
</dbReference>
<evidence type="ECO:0000313" key="2">
    <source>
        <dbReference type="EMBL" id="MEA5391931.1"/>
    </source>
</evidence>
<dbReference type="PANTHER" id="PTHR21366:SF14">
    <property type="entry name" value="GLYOXALASE DOMAIN-CONTAINING PROTEIN 5"/>
    <property type="match status" value="1"/>
</dbReference>
<keyword evidence="3" id="KW-1185">Reference proteome</keyword>
<gene>
    <name evidence="2" type="ORF">VB738_11760</name>
</gene>